<accession>A0A7G1I2N3</accession>
<dbReference type="Pfam" id="PF02470">
    <property type="entry name" value="MlaD"/>
    <property type="match status" value="1"/>
</dbReference>
<keyword evidence="1" id="KW-1133">Transmembrane helix</keyword>
<keyword evidence="1" id="KW-0812">Transmembrane</keyword>
<gene>
    <name evidence="3" type="ORF">Cop2CBH44_32770</name>
</gene>
<feature type="transmembrane region" description="Helical" evidence="1">
    <location>
        <begin position="9"/>
        <end position="29"/>
    </location>
</feature>
<reference evidence="4" key="1">
    <citation type="submission" date="2020-07" db="EMBL/GenBank/DDBJ databases">
        <title>Complete genome sequencing of Coprobacter sp. strain 2CBH44.</title>
        <authorList>
            <person name="Sakamoto M."/>
            <person name="Murakami T."/>
            <person name="Mori H."/>
        </authorList>
    </citation>
    <scope>NUCLEOTIDE SEQUENCE [LARGE SCALE GENOMIC DNA]</scope>
    <source>
        <strain evidence="4">2CBH44</strain>
    </source>
</reference>
<keyword evidence="1" id="KW-0472">Membrane</keyword>
<protein>
    <submittedName>
        <fullName evidence="3">Mammalian cell entry protein</fullName>
    </submittedName>
</protein>
<sequence>MKKIFSKEVVIGLSVIVSVVILVMVINFLKGINLMKPANYYYVEYKNVNGLTVSTPVLIDGFKVGLVRSIEYNYDKPGSVIVEISLDNKLKVPTGSKALLKVDFLGTATIDLQLNKYVSTHHTAGDVIIGENAPDMLGNIQSEMLPQITSMLPKLDSILTGVQALVSDPALRSSLQRIDHITANLETSTEHLNRLLGQDMPVIVRNVTEVTNHVDTFTGKLNRLELEKTLASVDSTVTNLQEVSAKLKNPNSTLGLLLNDGALYDGLVNTVGSADSLLIDLRENPKRYVHFSLFGRKK</sequence>
<dbReference type="InterPro" id="IPR052336">
    <property type="entry name" value="MlaD_Phospholipid_Transporter"/>
</dbReference>
<dbReference type="EMBL" id="AP023322">
    <property type="protein sequence ID" value="BCI64924.1"/>
    <property type="molecule type" value="Genomic_DNA"/>
</dbReference>
<dbReference type="PANTHER" id="PTHR33371:SF4">
    <property type="entry name" value="INTERMEMBRANE PHOSPHOLIPID TRANSPORT SYSTEM BINDING PROTEIN MLAD"/>
    <property type="match status" value="1"/>
</dbReference>
<evidence type="ECO:0000313" key="3">
    <source>
        <dbReference type="EMBL" id="BCI64924.1"/>
    </source>
</evidence>
<dbReference type="KEGG" id="copr:Cop2CBH44_32770"/>
<proteinExistence type="predicted"/>
<dbReference type="RefSeq" id="WP_021931753.1">
    <property type="nucleotide sequence ID" value="NZ_AP023322.1"/>
</dbReference>
<keyword evidence="4" id="KW-1185">Reference proteome</keyword>
<evidence type="ECO:0000256" key="1">
    <source>
        <dbReference type="SAM" id="Phobius"/>
    </source>
</evidence>
<evidence type="ECO:0000313" key="4">
    <source>
        <dbReference type="Proteomes" id="UP000594042"/>
    </source>
</evidence>
<dbReference type="InterPro" id="IPR003399">
    <property type="entry name" value="Mce/MlaD"/>
</dbReference>
<dbReference type="PANTHER" id="PTHR33371">
    <property type="entry name" value="INTERMEMBRANE PHOSPHOLIPID TRANSPORT SYSTEM BINDING PROTEIN MLAD-RELATED"/>
    <property type="match status" value="1"/>
</dbReference>
<evidence type="ECO:0000259" key="2">
    <source>
        <dbReference type="Pfam" id="PF02470"/>
    </source>
</evidence>
<dbReference type="Proteomes" id="UP000594042">
    <property type="component" value="Chromosome"/>
</dbReference>
<feature type="domain" description="Mce/MlaD" evidence="2">
    <location>
        <begin position="38"/>
        <end position="112"/>
    </location>
</feature>
<organism evidence="3 4">
    <name type="scientific">Coprobacter secundus subsp. similis</name>
    <dbReference type="NCBI Taxonomy" id="2751153"/>
    <lineage>
        <taxon>Bacteria</taxon>
        <taxon>Pseudomonadati</taxon>
        <taxon>Bacteroidota</taxon>
        <taxon>Bacteroidia</taxon>
        <taxon>Bacteroidales</taxon>
        <taxon>Barnesiellaceae</taxon>
        <taxon>Coprobacter</taxon>
    </lineage>
</organism>
<name>A0A7G1I2N3_9BACT</name>
<dbReference type="AlphaFoldDB" id="A0A7G1I2N3"/>